<keyword evidence="5 9" id="KW-0694">RNA-binding</keyword>
<evidence type="ECO:0000313" key="11">
    <source>
        <dbReference type="EMBL" id="KAJ1918176.1"/>
    </source>
</evidence>
<dbReference type="InterPro" id="IPR010920">
    <property type="entry name" value="LSM_dom_sf"/>
</dbReference>
<dbReference type="GO" id="GO:0046540">
    <property type="term" value="C:U4/U6 x U5 tri-snRNP complex"/>
    <property type="evidence" value="ECO:0007669"/>
    <property type="project" value="UniProtKB-UniRule"/>
</dbReference>
<evidence type="ECO:0000256" key="9">
    <source>
        <dbReference type="RuleBase" id="RU365048"/>
    </source>
</evidence>
<keyword evidence="3 9" id="KW-0507">mRNA processing</keyword>
<keyword evidence="6 9" id="KW-0508">mRNA splicing</keyword>
<dbReference type="SUPFAM" id="SSF50182">
    <property type="entry name" value="Sm-like ribonucleoproteins"/>
    <property type="match status" value="1"/>
</dbReference>
<comment type="similarity">
    <text evidence="2 9">Belongs to the snRNP Sm proteins family.</text>
</comment>
<dbReference type="InterPro" id="IPR044642">
    <property type="entry name" value="PTHR15588"/>
</dbReference>
<name>A0A9W8A622_9FUNG</name>
<organism evidence="11 12">
    <name type="scientific">Tieghemiomyces parasiticus</name>
    <dbReference type="NCBI Taxonomy" id="78921"/>
    <lineage>
        <taxon>Eukaryota</taxon>
        <taxon>Fungi</taxon>
        <taxon>Fungi incertae sedis</taxon>
        <taxon>Zoopagomycota</taxon>
        <taxon>Kickxellomycotina</taxon>
        <taxon>Dimargaritomycetes</taxon>
        <taxon>Dimargaritales</taxon>
        <taxon>Dimargaritaceae</taxon>
        <taxon>Tieghemiomyces</taxon>
    </lineage>
</organism>
<comment type="caution">
    <text evidence="11">The sequence shown here is derived from an EMBL/GenBank/DDBJ whole genome shotgun (WGS) entry which is preliminary data.</text>
</comment>
<dbReference type="GO" id="GO:0003729">
    <property type="term" value="F:mRNA binding"/>
    <property type="evidence" value="ECO:0007669"/>
    <property type="project" value="TreeGrafter"/>
</dbReference>
<proteinExistence type="inferred from homology"/>
<evidence type="ECO:0000256" key="5">
    <source>
        <dbReference type="ARBA" id="ARBA00022884"/>
    </source>
</evidence>
<dbReference type="FunFam" id="2.30.30.100:FF:000027">
    <property type="entry name" value="U6 snRNA-associated Sm-like protein LSm8"/>
    <property type="match status" value="1"/>
</dbReference>
<dbReference type="InterPro" id="IPR034103">
    <property type="entry name" value="Lsm8"/>
</dbReference>
<comment type="function">
    <text evidence="9">Plays role in pre-mRNA splicing as component of the U4/U6-U5 tri-snRNP complex that is involved in spliceosome assembly, and as component of the precatalytic spliceosome (spliceosome B complex). The heptameric LSM2-8 complex binds specifically to the 3'-terminal U-tract of U6 snRNA.</text>
</comment>
<dbReference type="Pfam" id="PF01423">
    <property type="entry name" value="LSM"/>
    <property type="match status" value="1"/>
</dbReference>
<gene>
    <name evidence="9 11" type="primary">LSM8</name>
    <name evidence="11" type="ORF">IWQ60_007569</name>
</gene>
<dbReference type="PANTHER" id="PTHR15588">
    <property type="entry name" value="LSM1"/>
    <property type="match status" value="1"/>
</dbReference>
<evidence type="ECO:0000259" key="10">
    <source>
        <dbReference type="PROSITE" id="PS52002"/>
    </source>
</evidence>
<dbReference type="InterPro" id="IPR001163">
    <property type="entry name" value="Sm_dom_euk/arc"/>
</dbReference>
<dbReference type="GO" id="GO:0071011">
    <property type="term" value="C:precatalytic spliceosome"/>
    <property type="evidence" value="ECO:0007669"/>
    <property type="project" value="TreeGrafter"/>
</dbReference>
<feature type="domain" description="Sm" evidence="10">
    <location>
        <begin position="1"/>
        <end position="63"/>
    </location>
</feature>
<sequence>MAVTNDGRVLVGLLKGFDQMINLVVSECVERVYAEDEGVEMVDLGLYFIRGDNVAVVGLVDKESDENIQFATVRAKPLSEVSY</sequence>
<dbReference type="GO" id="GO:0000398">
    <property type="term" value="P:mRNA splicing, via spliceosome"/>
    <property type="evidence" value="ECO:0007669"/>
    <property type="project" value="UniProtKB-UniRule"/>
</dbReference>
<reference evidence="11" key="1">
    <citation type="submission" date="2022-07" db="EMBL/GenBank/DDBJ databases">
        <title>Phylogenomic reconstructions and comparative analyses of Kickxellomycotina fungi.</title>
        <authorList>
            <person name="Reynolds N.K."/>
            <person name="Stajich J.E."/>
            <person name="Barry K."/>
            <person name="Grigoriev I.V."/>
            <person name="Crous P."/>
            <person name="Smith M.E."/>
        </authorList>
    </citation>
    <scope>NUCLEOTIDE SEQUENCE</scope>
    <source>
        <strain evidence="11">RSA 861</strain>
    </source>
</reference>
<keyword evidence="7 9" id="KW-0539">Nucleus</keyword>
<evidence type="ECO:0000256" key="8">
    <source>
        <dbReference type="ARBA" id="ARBA00023274"/>
    </source>
</evidence>
<comment type="subcellular location">
    <subcellularLocation>
        <location evidence="1 9">Nucleus</location>
    </subcellularLocation>
</comment>
<protein>
    <recommendedName>
        <fullName evidence="9">LSM2-LSM8 complex subunit LSM8</fullName>
    </recommendedName>
</protein>
<comment type="subunit">
    <text evidence="9">LSm subunits form a heteromer with a doughnut shape.</text>
</comment>
<evidence type="ECO:0000256" key="7">
    <source>
        <dbReference type="ARBA" id="ARBA00023242"/>
    </source>
</evidence>
<dbReference type="OrthoDB" id="422364at2759"/>
<dbReference type="EMBL" id="JANBPT010000513">
    <property type="protein sequence ID" value="KAJ1918176.1"/>
    <property type="molecule type" value="Genomic_DNA"/>
</dbReference>
<dbReference type="InterPro" id="IPR047575">
    <property type="entry name" value="Sm"/>
</dbReference>
<dbReference type="Gene3D" id="2.30.30.100">
    <property type="match status" value="1"/>
</dbReference>
<dbReference type="CDD" id="cd01727">
    <property type="entry name" value="LSm8"/>
    <property type="match status" value="1"/>
</dbReference>
<dbReference type="GO" id="GO:0005688">
    <property type="term" value="C:U6 snRNP"/>
    <property type="evidence" value="ECO:0007669"/>
    <property type="project" value="UniProtKB-UniRule"/>
</dbReference>
<dbReference type="Proteomes" id="UP001150569">
    <property type="component" value="Unassembled WGS sequence"/>
</dbReference>
<evidence type="ECO:0000256" key="1">
    <source>
        <dbReference type="ARBA" id="ARBA00004123"/>
    </source>
</evidence>
<dbReference type="SMART" id="SM00651">
    <property type="entry name" value="Sm"/>
    <property type="match status" value="1"/>
</dbReference>
<keyword evidence="8 9" id="KW-0687">Ribonucleoprotein</keyword>
<keyword evidence="12" id="KW-1185">Reference proteome</keyword>
<evidence type="ECO:0000256" key="6">
    <source>
        <dbReference type="ARBA" id="ARBA00023187"/>
    </source>
</evidence>
<evidence type="ECO:0000256" key="3">
    <source>
        <dbReference type="ARBA" id="ARBA00022664"/>
    </source>
</evidence>
<dbReference type="PANTHER" id="PTHR15588:SF9">
    <property type="entry name" value="U6 SNRNA-ASSOCIATED SM-LIKE PROTEIN LSM8"/>
    <property type="match status" value="1"/>
</dbReference>
<evidence type="ECO:0000256" key="2">
    <source>
        <dbReference type="ARBA" id="ARBA00006850"/>
    </source>
</evidence>
<dbReference type="PROSITE" id="PS52002">
    <property type="entry name" value="SM"/>
    <property type="match status" value="1"/>
</dbReference>
<evidence type="ECO:0000256" key="4">
    <source>
        <dbReference type="ARBA" id="ARBA00022728"/>
    </source>
</evidence>
<accession>A0A9W8A622</accession>
<evidence type="ECO:0000313" key="12">
    <source>
        <dbReference type="Proteomes" id="UP001150569"/>
    </source>
</evidence>
<keyword evidence="4 9" id="KW-0747">Spliceosome</keyword>
<dbReference type="AlphaFoldDB" id="A0A9W8A622"/>